<keyword evidence="2" id="KW-1185">Reference proteome</keyword>
<evidence type="ECO:0000313" key="1">
    <source>
        <dbReference type="EMBL" id="CAG8746523.1"/>
    </source>
</evidence>
<reference evidence="1" key="1">
    <citation type="submission" date="2021-06" db="EMBL/GenBank/DDBJ databases">
        <authorList>
            <person name="Kallberg Y."/>
            <person name="Tangrot J."/>
            <person name="Rosling A."/>
        </authorList>
    </citation>
    <scope>NUCLEOTIDE SEQUENCE</scope>
    <source>
        <strain evidence="1">CL551</strain>
    </source>
</reference>
<sequence>MIILPNATRKLDMIKDAKDRLKEWSVNKLLGALNERGIVLHLGIEKDELIDIVIRKCRDIVYW</sequence>
<dbReference type="AlphaFoldDB" id="A0A9N9ISC1"/>
<evidence type="ECO:0000313" key="2">
    <source>
        <dbReference type="Proteomes" id="UP000789342"/>
    </source>
</evidence>
<organism evidence="1 2">
    <name type="scientific">Acaulospora morrowiae</name>
    <dbReference type="NCBI Taxonomy" id="94023"/>
    <lineage>
        <taxon>Eukaryota</taxon>
        <taxon>Fungi</taxon>
        <taxon>Fungi incertae sedis</taxon>
        <taxon>Mucoromycota</taxon>
        <taxon>Glomeromycotina</taxon>
        <taxon>Glomeromycetes</taxon>
        <taxon>Diversisporales</taxon>
        <taxon>Acaulosporaceae</taxon>
        <taxon>Acaulospora</taxon>
    </lineage>
</organism>
<name>A0A9N9ISC1_9GLOM</name>
<feature type="non-terminal residue" evidence="1">
    <location>
        <position position="63"/>
    </location>
</feature>
<dbReference type="EMBL" id="CAJVPV010033222">
    <property type="protein sequence ID" value="CAG8746523.1"/>
    <property type="molecule type" value="Genomic_DNA"/>
</dbReference>
<gene>
    <name evidence="1" type="ORF">AMORRO_LOCUS15079</name>
</gene>
<comment type="caution">
    <text evidence="1">The sequence shown here is derived from an EMBL/GenBank/DDBJ whole genome shotgun (WGS) entry which is preliminary data.</text>
</comment>
<accession>A0A9N9ISC1</accession>
<protein>
    <submittedName>
        <fullName evidence="1">11358_t:CDS:1</fullName>
    </submittedName>
</protein>
<proteinExistence type="predicted"/>
<dbReference type="Proteomes" id="UP000789342">
    <property type="component" value="Unassembled WGS sequence"/>
</dbReference>